<name>A0A2S5KHM6_9PROT</name>
<comment type="cofactor">
    <cofactor evidence="1">
        <name>Zn(2+)</name>
        <dbReference type="ChEBI" id="CHEBI:29105"/>
    </cofactor>
</comment>
<dbReference type="EMBL" id="PRLP01000169">
    <property type="protein sequence ID" value="PPC73999.1"/>
    <property type="molecule type" value="Genomic_DNA"/>
</dbReference>
<dbReference type="PANTHER" id="PTHR11647:SF1">
    <property type="entry name" value="COLLAPSIN RESPONSE MEDIATOR PROTEIN"/>
    <property type="match status" value="1"/>
</dbReference>
<dbReference type="InterPro" id="IPR006680">
    <property type="entry name" value="Amidohydro-rel"/>
</dbReference>
<dbReference type="SUPFAM" id="SSF51338">
    <property type="entry name" value="Composite domain of metallo-dependent hydrolases"/>
    <property type="match status" value="1"/>
</dbReference>
<dbReference type="InterPro" id="IPR050378">
    <property type="entry name" value="Metallo-dep_Hydrolases_sf"/>
</dbReference>
<dbReference type="Proteomes" id="UP000238196">
    <property type="component" value="Unassembled WGS sequence"/>
</dbReference>
<dbReference type="AlphaFoldDB" id="A0A2S5KHM6"/>
<feature type="domain" description="Amidohydrolase-related" evidence="2">
    <location>
        <begin position="8"/>
        <end position="88"/>
    </location>
</feature>
<dbReference type="GO" id="GO:0016812">
    <property type="term" value="F:hydrolase activity, acting on carbon-nitrogen (but not peptide) bonds, in cyclic amides"/>
    <property type="evidence" value="ECO:0007669"/>
    <property type="project" value="TreeGrafter"/>
</dbReference>
<dbReference type="Gene3D" id="3.20.20.140">
    <property type="entry name" value="Metal-dependent hydrolases"/>
    <property type="match status" value="1"/>
</dbReference>
<dbReference type="InterPro" id="IPR011059">
    <property type="entry name" value="Metal-dep_hydrolase_composite"/>
</dbReference>
<dbReference type="PANTHER" id="PTHR11647">
    <property type="entry name" value="HYDRANTOINASE/DIHYDROPYRIMIDINASE FAMILY MEMBER"/>
    <property type="match status" value="1"/>
</dbReference>
<accession>A0A2S5KHM6</accession>
<proteinExistence type="predicted"/>
<reference evidence="3 4" key="1">
    <citation type="submission" date="2018-02" db="EMBL/GenBank/DDBJ databases">
        <title>novel marine gammaproteobacteria from coastal saline agro ecosystem.</title>
        <authorList>
            <person name="Krishnan R."/>
            <person name="Ramesh Kumar N."/>
        </authorList>
    </citation>
    <scope>NUCLEOTIDE SEQUENCE [LARGE SCALE GENOMIC DNA]</scope>
    <source>
        <strain evidence="3 4">228</strain>
    </source>
</reference>
<evidence type="ECO:0000259" key="2">
    <source>
        <dbReference type="Pfam" id="PF01979"/>
    </source>
</evidence>
<organism evidence="3 4">
    <name type="scientific">Proteobacteria bacterium 228</name>
    <dbReference type="NCBI Taxonomy" id="2083153"/>
    <lineage>
        <taxon>Bacteria</taxon>
        <taxon>Pseudomonadati</taxon>
        <taxon>Pseudomonadota</taxon>
    </lineage>
</organism>
<evidence type="ECO:0000313" key="3">
    <source>
        <dbReference type="EMBL" id="PPC73999.1"/>
    </source>
</evidence>
<protein>
    <recommendedName>
        <fullName evidence="2">Amidohydrolase-related domain-containing protein</fullName>
    </recommendedName>
</protein>
<sequence length="118" mass="12966">MPLDRHHSGRLSLQRLVDLCSAGPARIFGLQGKGRIAVGYDADLTLVDLQAKRQIRNDWIASRSSWTPYDGVMVTGWPIHTLVNGRVVVRDEAMADAAPQGRPLTFLEALPAPPAFYS</sequence>
<comment type="caution">
    <text evidence="3">The sequence shown here is derived from an EMBL/GenBank/DDBJ whole genome shotgun (WGS) entry which is preliminary data.</text>
</comment>
<dbReference type="OrthoDB" id="5287956at2"/>
<evidence type="ECO:0000313" key="4">
    <source>
        <dbReference type="Proteomes" id="UP000238196"/>
    </source>
</evidence>
<dbReference type="Pfam" id="PF01979">
    <property type="entry name" value="Amidohydro_1"/>
    <property type="match status" value="1"/>
</dbReference>
<gene>
    <name evidence="3" type="ORF">C4K68_28185</name>
</gene>
<dbReference type="GO" id="GO:0005829">
    <property type="term" value="C:cytosol"/>
    <property type="evidence" value="ECO:0007669"/>
    <property type="project" value="TreeGrafter"/>
</dbReference>
<dbReference type="Gene3D" id="2.30.40.10">
    <property type="entry name" value="Urease, subunit C, domain 1"/>
    <property type="match status" value="1"/>
</dbReference>
<evidence type="ECO:0000256" key="1">
    <source>
        <dbReference type="ARBA" id="ARBA00001947"/>
    </source>
</evidence>